<sequence>MHLFESVRPLFEKISENAQGHLQIFYEMIMVARLRDQSSFELEVIIRRGEREPDRRPPPPRDIYDREDIIIRRDQDDRRTLPPRDDFERDEVIIRRDRDDRRPPPRREEIDREELIIRDDRTARGGRYRDEIDRDEVIFRDNGRRGGAEIDFERDDVISRRDPDRYDRVPAPREIDREEIIINRNRDRDDSRYERPLRDDDFGRSRHVSHERARSRSRPRESDEIIIRRDREDSRGPRRGAEREEIVIRRDRSSSNESRPISQAPSVPENDRMIRAPDIHQNVITHHRHVYHDDMVIERSRPRTPLPPSPPPPPPPPPPAREDETIEIRRRGERNGRAYDEDIIINRESTPAPPPLRRPPPPPPSEYAPLEPYRPPPPVFEPPPRRIMDPRDERDIREEAEFYNQKALERSYPGEAYHGSTTDWAIVDVPPGTHRVRMDGAGGGAQEITWQRYNGVRRSRFMPDGSSSDEGYGSEVGRPAMGGEGRRYVGMKNARDGLWTEITKDLVVREALEQCNFEFEETDDFYYVIAYLKYEDVARLVGLSEDIRHDRRRRIKEIDWERRALPPPMEERRETLLIEDVPRRAEPRPWDREDELYREREIVVRGGGGGRPYR</sequence>
<dbReference type="Pfam" id="PF26118">
    <property type="entry name" value="DUF8035"/>
    <property type="match status" value="1"/>
</dbReference>
<proteinExistence type="predicted"/>
<feature type="compositionally biased region" description="Basic and acidic residues" evidence="1">
    <location>
        <begin position="320"/>
        <end position="340"/>
    </location>
</feature>
<dbReference type="InterPro" id="IPR058348">
    <property type="entry name" value="DUF8035"/>
</dbReference>
<evidence type="ECO:0000313" key="3">
    <source>
        <dbReference type="EMBL" id="KKY22674.1"/>
    </source>
</evidence>
<organism evidence="3 4">
    <name type="scientific">Phaeomoniella chlamydospora</name>
    <name type="common">Phaeoacremonium chlamydosporum</name>
    <dbReference type="NCBI Taxonomy" id="158046"/>
    <lineage>
        <taxon>Eukaryota</taxon>
        <taxon>Fungi</taxon>
        <taxon>Dikarya</taxon>
        <taxon>Ascomycota</taxon>
        <taxon>Pezizomycotina</taxon>
        <taxon>Eurotiomycetes</taxon>
        <taxon>Chaetothyriomycetidae</taxon>
        <taxon>Phaeomoniellales</taxon>
        <taxon>Phaeomoniellaceae</taxon>
        <taxon>Phaeomoniella</taxon>
    </lineage>
</organism>
<feature type="region of interest" description="Disordered" evidence="1">
    <location>
        <begin position="190"/>
        <end position="273"/>
    </location>
</feature>
<dbReference type="AlphaFoldDB" id="A0A0G2EJX9"/>
<accession>A0A0G2EJX9</accession>
<dbReference type="Proteomes" id="UP000053317">
    <property type="component" value="Unassembled WGS sequence"/>
</dbReference>
<feature type="region of interest" description="Disordered" evidence="1">
    <location>
        <begin position="300"/>
        <end position="388"/>
    </location>
</feature>
<reference evidence="3 4" key="2">
    <citation type="submission" date="2015-05" db="EMBL/GenBank/DDBJ databases">
        <authorList>
            <person name="Morales-Cruz A."/>
            <person name="Amrine K.C."/>
            <person name="Cantu D."/>
        </authorList>
    </citation>
    <scope>NUCLEOTIDE SEQUENCE [LARGE SCALE GENOMIC DNA]</scope>
    <source>
        <strain evidence="3">UCRPC4</strain>
    </source>
</reference>
<gene>
    <name evidence="3" type="ORF">UCRPC4_g03176</name>
</gene>
<reference evidence="3 4" key="1">
    <citation type="submission" date="2015-05" db="EMBL/GenBank/DDBJ databases">
        <title>Distinctive expansion of gene families associated with plant cell wall degradation and secondary metabolism in the genomes of grapevine trunk pathogens.</title>
        <authorList>
            <person name="Lawrence D.P."/>
            <person name="Travadon R."/>
            <person name="Rolshausen P.E."/>
            <person name="Baumgartner K."/>
        </authorList>
    </citation>
    <scope>NUCLEOTIDE SEQUENCE [LARGE SCALE GENOMIC DNA]</scope>
    <source>
        <strain evidence="3">UCRPC4</strain>
    </source>
</reference>
<protein>
    <recommendedName>
        <fullName evidence="2">DUF8035 domain-containing protein</fullName>
    </recommendedName>
</protein>
<evidence type="ECO:0000313" key="4">
    <source>
        <dbReference type="Proteomes" id="UP000053317"/>
    </source>
</evidence>
<feature type="compositionally biased region" description="Pro residues" evidence="1">
    <location>
        <begin position="304"/>
        <end position="319"/>
    </location>
</feature>
<feature type="compositionally biased region" description="Basic and acidic residues" evidence="1">
    <location>
        <begin position="190"/>
        <end position="254"/>
    </location>
</feature>
<feature type="compositionally biased region" description="Polar residues" evidence="1">
    <location>
        <begin position="255"/>
        <end position="265"/>
    </location>
</feature>
<feature type="compositionally biased region" description="Pro residues" evidence="1">
    <location>
        <begin position="351"/>
        <end position="382"/>
    </location>
</feature>
<dbReference type="EMBL" id="LCWF01000074">
    <property type="protein sequence ID" value="KKY22674.1"/>
    <property type="molecule type" value="Genomic_DNA"/>
</dbReference>
<evidence type="ECO:0000259" key="2">
    <source>
        <dbReference type="Pfam" id="PF26118"/>
    </source>
</evidence>
<dbReference type="OrthoDB" id="5410752at2759"/>
<comment type="caution">
    <text evidence="3">The sequence shown here is derived from an EMBL/GenBank/DDBJ whole genome shotgun (WGS) entry which is preliminary data.</text>
</comment>
<feature type="domain" description="DUF8035" evidence="2">
    <location>
        <begin position="498"/>
        <end position="549"/>
    </location>
</feature>
<keyword evidence="4" id="KW-1185">Reference proteome</keyword>
<evidence type="ECO:0000256" key="1">
    <source>
        <dbReference type="SAM" id="MobiDB-lite"/>
    </source>
</evidence>
<name>A0A0G2EJX9_PHACM</name>